<dbReference type="InterPro" id="IPR012902">
    <property type="entry name" value="N_methyl_site"/>
</dbReference>
<dbReference type="AlphaFoldDB" id="A0A517M4M2"/>
<protein>
    <submittedName>
        <fullName evidence="2">Type II secretion system protein G</fullName>
    </submittedName>
</protein>
<dbReference type="KEGG" id="ruv:EC9_40250"/>
<dbReference type="Proteomes" id="UP000319557">
    <property type="component" value="Chromosome"/>
</dbReference>
<proteinExistence type="predicted"/>
<dbReference type="EMBL" id="CP036261">
    <property type="protein sequence ID" value="QDS89824.1"/>
    <property type="molecule type" value="Genomic_DNA"/>
</dbReference>
<dbReference type="InterPro" id="IPR011453">
    <property type="entry name" value="DUF1559"/>
</dbReference>
<evidence type="ECO:0000259" key="1">
    <source>
        <dbReference type="Pfam" id="PF07596"/>
    </source>
</evidence>
<dbReference type="PANTHER" id="PTHR30093:SF2">
    <property type="entry name" value="TYPE II SECRETION SYSTEM PROTEIN H"/>
    <property type="match status" value="1"/>
</dbReference>
<dbReference type="PANTHER" id="PTHR30093">
    <property type="entry name" value="GENERAL SECRETION PATHWAY PROTEIN G"/>
    <property type="match status" value="1"/>
</dbReference>
<dbReference type="Gene3D" id="3.30.700.10">
    <property type="entry name" value="Glycoprotein, Type 4 Pilin"/>
    <property type="match status" value="1"/>
</dbReference>
<accession>A0A517M4M2</accession>
<dbReference type="PROSITE" id="PS00409">
    <property type="entry name" value="PROKAR_NTER_METHYL"/>
    <property type="match status" value="1"/>
</dbReference>
<dbReference type="SUPFAM" id="SSF54523">
    <property type="entry name" value="Pili subunits"/>
    <property type="match status" value="1"/>
</dbReference>
<dbReference type="InterPro" id="IPR027558">
    <property type="entry name" value="Pre_pil_HX9DG_C"/>
</dbReference>
<dbReference type="Pfam" id="PF07596">
    <property type="entry name" value="SBP_bac_10"/>
    <property type="match status" value="1"/>
</dbReference>
<dbReference type="NCBIfam" id="TIGR02532">
    <property type="entry name" value="IV_pilin_GFxxxE"/>
    <property type="match status" value="1"/>
</dbReference>
<gene>
    <name evidence="2" type="primary">xcpT_15</name>
    <name evidence="2" type="ORF">EC9_40250</name>
</gene>
<evidence type="ECO:0000313" key="2">
    <source>
        <dbReference type="EMBL" id="QDS89824.1"/>
    </source>
</evidence>
<reference evidence="2 3" key="1">
    <citation type="submission" date="2019-02" db="EMBL/GenBank/DDBJ databases">
        <title>Deep-cultivation of Planctomycetes and their phenomic and genomic characterization uncovers novel biology.</title>
        <authorList>
            <person name="Wiegand S."/>
            <person name="Jogler M."/>
            <person name="Boedeker C."/>
            <person name="Pinto D."/>
            <person name="Vollmers J."/>
            <person name="Rivas-Marin E."/>
            <person name="Kohn T."/>
            <person name="Peeters S.H."/>
            <person name="Heuer A."/>
            <person name="Rast P."/>
            <person name="Oberbeckmann S."/>
            <person name="Bunk B."/>
            <person name="Jeske O."/>
            <person name="Meyerdierks A."/>
            <person name="Storesund J.E."/>
            <person name="Kallscheuer N."/>
            <person name="Luecker S."/>
            <person name="Lage O.M."/>
            <person name="Pohl T."/>
            <person name="Merkel B.J."/>
            <person name="Hornburger P."/>
            <person name="Mueller R.-W."/>
            <person name="Bruemmer F."/>
            <person name="Labrenz M."/>
            <person name="Spormann A.M."/>
            <person name="Op den Camp H."/>
            <person name="Overmann J."/>
            <person name="Amann R."/>
            <person name="Jetten M.S.M."/>
            <person name="Mascher T."/>
            <person name="Medema M.H."/>
            <person name="Devos D.P."/>
            <person name="Kaster A.-K."/>
            <person name="Ovreas L."/>
            <person name="Rohde M."/>
            <person name="Galperin M.Y."/>
            <person name="Jogler C."/>
        </authorList>
    </citation>
    <scope>NUCLEOTIDE SEQUENCE [LARGE SCALE GENOMIC DNA]</scope>
    <source>
        <strain evidence="2 3">EC9</strain>
    </source>
</reference>
<keyword evidence="3" id="KW-1185">Reference proteome</keyword>
<organism evidence="2 3">
    <name type="scientific">Rosistilla ulvae</name>
    <dbReference type="NCBI Taxonomy" id="1930277"/>
    <lineage>
        <taxon>Bacteria</taxon>
        <taxon>Pseudomonadati</taxon>
        <taxon>Planctomycetota</taxon>
        <taxon>Planctomycetia</taxon>
        <taxon>Pirellulales</taxon>
        <taxon>Pirellulaceae</taxon>
        <taxon>Rosistilla</taxon>
    </lineage>
</organism>
<dbReference type="Pfam" id="PF07963">
    <property type="entry name" value="N_methyl"/>
    <property type="match status" value="1"/>
</dbReference>
<name>A0A517M4M2_9BACT</name>
<dbReference type="NCBIfam" id="TIGR04294">
    <property type="entry name" value="pre_pil_HX9DG"/>
    <property type="match status" value="1"/>
</dbReference>
<sequence length="329" mass="35921">MIRTQRRGFTLVELLVVIAIIGILVGLLLPAVQAAREAARRMQCSNNLKQIGLALHNYHDTFKSFPSAAIYTGTAPKQSPPLDGSNRCNGRDANWGATWMVMILPFIEQQAAYNQMDFTQRARSTVNNAITSQPLDAFLCPSHVSVPVKLVQDYDGFAKGNYAANGGTHYTQDIATFNNSAYKGPFSLPGQYGAKFRDITDGTSQVIAAGDVVASPSNTWDDRGTWGWPSGSLFGLRAQQFSNGVLTPNDPRQTDCTAYASNDNTNVVFNQRNNPDCSTNQGMALRSYHPGGVQTVFCDGSVTFIGETIDEVIYENLMRIQDGQPLGQF</sequence>
<evidence type="ECO:0000313" key="3">
    <source>
        <dbReference type="Proteomes" id="UP000319557"/>
    </source>
</evidence>
<dbReference type="OrthoDB" id="213634at2"/>
<feature type="domain" description="DUF1559" evidence="1">
    <location>
        <begin position="33"/>
        <end position="311"/>
    </location>
</feature>
<dbReference type="RefSeq" id="WP_145347771.1">
    <property type="nucleotide sequence ID" value="NZ_CP036261.1"/>
</dbReference>
<dbReference type="InterPro" id="IPR045584">
    <property type="entry name" value="Pilin-like"/>
</dbReference>